<dbReference type="PANTHER" id="PTHR37984">
    <property type="entry name" value="PROTEIN CBG26694"/>
    <property type="match status" value="1"/>
</dbReference>
<dbReference type="PANTHER" id="PTHR37984:SF5">
    <property type="entry name" value="PROTEIN NYNRIN-LIKE"/>
    <property type="match status" value="1"/>
</dbReference>
<feature type="compositionally biased region" description="Basic and acidic residues" evidence="2">
    <location>
        <begin position="88"/>
        <end position="120"/>
    </location>
</feature>
<evidence type="ECO:0000256" key="2">
    <source>
        <dbReference type="SAM" id="MobiDB-lite"/>
    </source>
</evidence>
<feature type="domain" description="Reverse transcriptase/retrotransposon-derived protein RNase H-like" evidence="3">
    <location>
        <begin position="472"/>
        <end position="521"/>
    </location>
</feature>
<evidence type="ECO:0000313" key="4">
    <source>
        <dbReference type="EMBL" id="ETV78653.1"/>
    </source>
</evidence>
<evidence type="ECO:0000256" key="1">
    <source>
        <dbReference type="ARBA" id="ARBA00023268"/>
    </source>
</evidence>
<dbReference type="VEuPathDB" id="FungiDB:H257_08144"/>
<dbReference type="SUPFAM" id="SSF56672">
    <property type="entry name" value="DNA/RNA polymerases"/>
    <property type="match status" value="1"/>
</dbReference>
<feature type="region of interest" description="Disordered" evidence="2">
    <location>
        <begin position="65"/>
        <end position="120"/>
    </location>
</feature>
<keyword evidence="1" id="KW-0511">Multifunctional enzyme</keyword>
<dbReference type="RefSeq" id="XP_009832234.1">
    <property type="nucleotide sequence ID" value="XM_009833932.1"/>
</dbReference>
<reference evidence="4" key="1">
    <citation type="submission" date="2013-12" db="EMBL/GenBank/DDBJ databases">
        <title>The Genome Sequence of Aphanomyces astaci APO3.</title>
        <authorList>
            <consortium name="The Broad Institute Genomics Platform"/>
            <person name="Russ C."/>
            <person name="Tyler B."/>
            <person name="van West P."/>
            <person name="Dieguez-Uribeondo J."/>
            <person name="Young S.K."/>
            <person name="Zeng Q."/>
            <person name="Gargeya S."/>
            <person name="Fitzgerald M."/>
            <person name="Abouelleil A."/>
            <person name="Alvarado L."/>
            <person name="Chapman S.B."/>
            <person name="Gainer-Dewar J."/>
            <person name="Goldberg J."/>
            <person name="Griggs A."/>
            <person name="Gujja S."/>
            <person name="Hansen M."/>
            <person name="Howarth C."/>
            <person name="Imamovic A."/>
            <person name="Ireland A."/>
            <person name="Larimer J."/>
            <person name="McCowan C."/>
            <person name="Murphy C."/>
            <person name="Pearson M."/>
            <person name="Poon T.W."/>
            <person name="Priest M."/>
            <person name="Roberts A."/>
            <person name="Saif S."/>
            <person name="Shea T."/>
            <person name="Sykes S."/>
            <person name="Wortman J."/>
            <person name="Nusbaum C."/>
            <person name="Birren B."/>
        </authorList>
    </citation>
    <scope>NUCLEOTIDE SEQUENCE [LARGE SCALE GENOMIC DNA]</scope>
    <source>
        <strain evidence="4">APO3</strain>
    </source>
</reference>
<dbReference type="GO" id="GO:0003824">
    <property type="term" value="F:catalytic activity"/>
    <property type="evidence" value="ECO:0007669"/>
    <property type="project" value="UniProtKB-KW"/>
</dbReference>
<dbReference type="InterPro" id="IPR043502">
    <property type="entry name" value="DNA/RNA_pol_sf"/>
</dbReference>
<dbReference type="EMBL" id="KI913130">
    <property type="protein sequence ID" value="ETV78653.1"/>
    <property type="molecule type" value="Genomic_DNA"/>
</dbReference>
<dbReference type="Pfam" id="PF17919">
    <property type="entry name" value="RT_RNaseH_2"/>
    <property type="match status" value="1"/>
</dbReference>
<dbReference type="AlphaFoldDB" id="W4GI98"/>
<evidence type="ECO:0000259" key="3">
    <source>
        <dbReference type="Pfam" id="PF17919"/>
    </source>
</evidence>
<proteinExistence type="predicted"/>
<name>W4GI98_APHAT</name>
<dbReference type="InterPro" id="IPR041577">
    <property type="entry name" value="RT_RNaseH_2"/>
</dbReference>
<gene>
    <name evidence="4" type="ORF">H257_08144</name>
</gene>
<sequence>MQNGFQWDRTVQAVAVLTSLLIERAERRQEELFLISKDCLKCFDRILGWVMERRGKQGKMTKVSKRIWVPRGGPAGRPVASENPVIRPDGEEKKEQTDDPSKLPVPREDPRMGREETRTDGVEVKTRWKVLRSVKNLCEKTRRCEKPAGMQAQGEVQRSEKEHRVGKLDHATVGLAELLISRTILAGLPVPRGATKDGDTVELQRATWPELPVPCDDAIGELVFVDFDTTLDPVVEGRMESVVCGSASEALSKLVGIPDAHDDVVGYRTDLTAAVETVFAPYGIAKVPPNQLEVVVEPVFTPTQIENIITGDFPGIVKAVVATVGFRPQPTKQVWFYGRAAYVFEALGVTASITLTDLESTRRPGEVWRLNWHFFSLRRELTRLAFHHLVHFAEKASSCVSAMQRHTVGIRWCARELYAVKEDDVVVPKRLIYHVGSDNLVPLKVVSLNCAKMSALIDSGASRPLVRLKTAERPPILAYPDFELPFIVYVDGCSIAVGTVWMQKQNGRERAIAYASQVVEPNPETVGLVPFSVGLVVQVWIKLNQRYAGSLGLPLAEFTFTVTHRPGVSIGTDGCGLYGVGNSCYSCQAELTVSDETADTMRTAPTDTDPEETLMERMGLDVLSPEVTATGRRHTEQYGRGLLRTERATGIPLDNSYNVPSDLLTEEQAKDTFIRVIKAYLLEEAVPFDRDAIKPSRVGYWKGWREDVAEYCRLCVHCGASKGSTPWRNGKLQRMPVYRLKGPFSMVVVDALGPFPPTANGNKFVQIIVAYFTRWPRGRVQIRDVYLPRLLFAYRTAYQSTLGVFPVFCLFGLDPIQPLDIVFTNQDTPWKLDDLPQWRWKQFACDGRTKQADYQPADSVWLHQYFRKSTDENDKPIKKLACYWYGPYRIHSRQGENTFRIYLPSHPDWVVPINVDRLNKFHGYWSRAKDVDIPERLLRRTPSDNDRSPAFDEGDQNDAWLASELLPESSFAGRVDSLTET</sequence>
<accession>W4GI98</accession>
<dbReference type="InterPro" id="IPR050951">
    <property type="entry name" value="Retrovirus_Pol_polyprotein"/>
</dbReference>
<dbReference type="GeneID" id="20810140"/>
<organism evidence="4">
    <name type="scientific">Aphanomyces astaci</name>
    <name type="common">Crayfish plague agent</name>
    <dbReference type="NCBI Taxonomy" id="112090"/>
    <lineage>
        <taxon>Eukaryota</taxon>
        <taxon>Sar</taxon>
        <taxon>Stramenopiles</taxon>
        <taxon>Oomycota</taxon>
        <taxon>Saprolegniomycetes</taxon>
        <taxon>Saprolegniales</taxon>
        <taxon>Verrucalvaceae</taxon>
        <taxon>Aphanomyces</taxon>
    </lineage>
</organism>
<dbReference type="OrthoDB" id="6719878at2759"/>
<protein>
    <recommendedName>
        <fullName evidence="3">Reverse transcriptase/retrotransposon-derived protein RNase H-like domain-containing protein</fullName>
    </recommendedName>
</protein>